<evidence type="ECO:0000256" key="1">
    <source>
        <dbReference type="SAM" id="MobiDB-lite"/>
    </source>
</evidence>
<accession>A0A382MKR5</accession>
<evidence type="ECO:0008006" key="3">
    <source>
        <dbReference type="Google" id="ProtNLM"/>
    </source>
</evidence>
<feature type="non-terminal residue" evidence="2">
    <location>
        <position position="91"/>
    </location>
</feature>
<dbReference type="AlphaFoldDB" id="A0A382MKR5"/>
<dbReference type="EMBL" id="UINC01094132">
    <property type="protein sequence ID" value="SVC49108.1"/>
    <property type="molecule type" value="Genomic_DNA"/>
</dbReference>
<reference evidence="2" key="1">
    <citation type="submission" date="2018-05" db="EMBL/GenBank/DDBJ databases">
        <authorList>
            <person name="Lanie J.A."/>
            <person name="Ng W.-L."/>
            <person name="Kazmierczak K.M."/>
            <person name="Andrzejewski T.M."/>
            <person name="Davidsen T.M."/>
            <person name="Wayne K.J."/>
            <person name="Tettelin H."/>
            <person name="Glass J.I."/>
            <person name="Rusch D."/>
            <person name="Podicherti R."/>
            <person name="Tsui H.-C.T."/>
            <person name="Winkler M.E."/>
        </authorList>
    </citation>
    <scope>NUCLEOTIDE SEQUENCE</scope>
</reference>
<feature type="region of interest" description="Disordered" evidence="1">
    <location>
        <begin position="1"/>
        <end position="20"/>
    </location>
</feature>
<name>A0A382MKR5_9ZZZZ</name>
<sequence>MHTLEKTQLHGNAARPEPALLTDEQMRRFITDGYLMIRPTVPKDTHGIIDEKFNWIVEHEPNPGNNILPRLPELNLVLESPEVRGAMLSLL</sequence>
<gene>
    <name evidence="2" type="ORF">METZ01_LOCUS301962</name>
</gene>
<protein>
    <recommendedName>
        <fullName evidence="3">Phytanoyl-CoA dioxygenase</fullName>
    </recommendedName>
</protein>
<organism evidence="2">
    <name type="scientific">marine metagenome</name>
    <dbReference type="NCBI Taxonomy" id="408172"/>
    <lineage>
        <taxon>unclassified sequences</taxon>
        <taxon>metagenomes</taxon>
        <taxon>ecological metagenomes</taxon>
    </lineage>
</organism>
<evidence type="ECO:0000313" key="2">
    <source>
        <dbReference type="EMBL" id="SVC49108.1"/>
    </source>
</evidence>
<proteinExistence type="predicted"/>
<dbReference type="SUPFAM" id="SSF51197">
    <property type="entry name" value="Clavaminate synthase-like"/>
    <property type="match status" value="1"/>
</dbReference>